<sequence>MRTIGTAIVLAAMWLLMSGLYKPLILGFGAASVILVMYVVRRMDAIDGDRVQLGLNPIRSVGYIIWLLKEIAKANWLVTRVVLSPAMPIRQHLFVVPLTQSTDLGQTIFANSITLTPGTITVETEPGHFLVHALAFSEGDTEALADMDRRVTAIEAPVMS</sequence>
<organism evidence="8 9">
    <name type="scientific">Seohaeicola nanhaiensis</name>
    <dbReference type="NCBI Taxonomy" id="1387282"/>
    <lineage>
        <taxon>Bacteria</taxon>
        <taxon>Pseudomonadati</taxon>
        <taxon>Pseudomonadota</taxon>
        <taxon>Alphaproteobacteria</taxon>
        <taxon>Rhodobacterales</taxon>
        <taxon>Roseobacteraceae</taxon>
        <taxon>Seohaeicola</taxon>
    </lineage>
</organism>
<evidence type="ECO:0000256" key="5">
    <source>
        <dbReference type="ARBA" id="ARBA00022989"/>
    </source>
</evidence>
<accession>A0ABV9KBY5</accession>
<comment type="caution">
    <text evidence="8">The sequence shown here is derived from an EMBL/GenBank/DDBJ whole genome shotgun (WGS) entry which is preliminary data.</text>
</comment>
<dbReference type="Proteomes" id="UP001595973">
    <property type="component" value="Unassembled WGS sequence"/>
</dbReference>
<reference evidence="9" key="1">
    <citation type="journal article" date="2019" name="Int. J. Syst. Evol. Microbiol.">
        <title>The Global Catalogue of Microorganisms (GCM) 10K type strain sequencing project: providing services to taxonomists for standard genome sequencing and annotation.</title>
        <authorList>
            <consortium name="The Broad Institute Genomics Platform"/>
            <consortium name="The Broad Institute Genome Sequencing Center for Infectious Disease"/>
            <person name="Wu L."/>
            <person name="Ma J."/>
        </authorList>
    </citation>
    <scope>NUCLEOTIDE SEQUENCE [LARGE SCALE GENOMIC DNA]</scope>
    <source>
        <strain evidence="9">CGMCC 4.7283</strain>
    </source>
</reference>
<dbReference type="PANTHER" id="PTHR34584:SF1">
    <property type="entry name" value="NA(+)_H(+) ANTIPORTER SUBUNIT E1"/>
    <property type="match status" value="1"/>
</dbReference>
<dbReference type="PANTHER" id="PTHR34584">
    <property type="entry name" value="NA(+)/H(+) ANTIPORTER SUBUNIT E1"/>
    <property type="match status" value="1"/>
</dbReference>
<evidence type="ECO:0000256" key="4">
    <source>
        <dbReference type="ARBA" id="ARBA00022692"/>
    </source>
</evidence>
<comment type="similarity">
    <text evidence="2">Belongs to the CPA3 antiporters (TC 2.A.63) subunit E family.</text>
</comment>
<evidence type="ECO:0000256" key="3">
    <source>
        <dbReference type="ARBA" id="ARBA00022475"/>
    </source>
</evidence>
<dbReference type="InterPro" id="IPR002758">
    <property type="entry name" value="Cation_antiport_E"/>
</dbReference>
<keyword evidence="3" id="KW-1003">Cell membrane</keyword>
<keyword evidence="4 7" id="KW-0812">Transmembrane</keyword>
<name>A0ABV9KBY5_9RHOB</name>
<keyword evidence="9" id="KW-1185">Reference proteome</keyword>
<evidence type="ECO:0000256" key="2">
    <source>
        <dbReference type="ARBA" id="ARBA00006228"/>
    </source>
</evidence>
<evidence type="ECO:0000313" key="9">
    <source>
        <dbReference type="Proteomes" id="UP001595973"/>
    </source>
</evidence>
<keyword evidence="6 7" id="KW-0472">Membrane</keyword>
<evidence type="ECO:0000256" key="7">
    <source>
        <dbReference type="SAM" id="Phobius"/>
    </source>
</evidence>
<feature type="transmembrane region" description="Helical" evidence="7">
    <location>
        <begin position="20"/>
        <end position="40"/>
    </location>
</feature>
<protein>
    <submittedName>
        <fullName evidence="8">Na+/H+ antiporter subunit E</fullName>
    </submittedName>
</protein>
<comment type="subcellular location">
    <subcellularLocation>
        <location evidence="1">Cell membrane</location>
        <topology evidence="1">Multi-pass membrane protein</topology>
    </subcellularLocation>
</comment>
<gene>
    <name evidence="8" type="ORF">ACFO5X_03510</name>
</gene>
<dbReference type="EMBL" id="JBHSGI010000002">
    <property type="protein sequence ID" value="MFC4667607.1"/>
    <property type="molecule type" value="Genomic_DNA"/>
</dbReference>
<evidence type="ECO:0000256" key="1">
    <source>
        <dbReference type="ARBA" id="ARBA00004651"/>
    </source>
</evidence>
<proteinExistence type="inferred from homology"/>
<dbReference type="Pfam" id="PF01899">
    <property type="entry name" value="MNHE"/>
    <property type="match status" value="1"/>
</dbReference>
<keyword evidence="5 7" id="KW-1133">Transmembrane helix</keyword>
<dbReference type="RefSeq" id="WP_380715840.1">
    <property type="nucleotide sequence ID" value="NZ_JBHSGI010000002.1"/>
</dbReference>
<evidence type="ECO:0000313" key="8">
    <source>
        <dbReference type="EMBL" id="MFC4667607.1"/>
    </source>
</evidence>
<evidence type="ECO:0000256" key="6">
    <source>
        <dbReference type="ARBA" id="ARBA00023136"/>
    </source>
</evidence>